<proteinExistence type="predicted"/>
<evidence type="ECO:0000313" key="3">
    <source>
        <dbReference type="Proteomes" id="UP000070501"/>
    </source>
</evidence>
<keyword evidence="1" id="KW-0812">Transmembrane</keyword>
<dbReference type="EMBL" id="KQ964248">
    <property type="protein sequence ID" value="KXJ93102.1"/>
    <property type="molecule type" value="Genomic_DNA"/>
</dbReference>
<keyword evidence="1" id="KW-1133">Transmembrane helix</keyword>
<sequence>MGHMYRASPVWMTLCVCWIRGLPGSHREVISRTMCVSSTVVVVVVLSICGVLVRMEDMNDIPRVGF</sequence>
<organism evidence="2 3">
    <name type="scientific">Microdochium bolleyi</name>
    <dbReference type="NCBI Taxonomy" id="196109"/>
    <lineage>
        <taxon>Eukaryota</taxon>
        <taxon>Fungi</taxon>
        <taxon>Dikarya</taxon>
        <taxon>Ascomycota</taxon>
        <taxon>Pezizomycotina</taxon>
        <taxon>Sordariomycetes</taxon>
        <taxon>Xylariomycetidae</taxon>
        <taxon>Xylariales</taxon>
        <taxon>Microdochiaceae</taxon>
        <taxon>Microdochium</taxon>
    </lineage>
</organism>
<protein>
    <submittedName>
        <fullName evidence="2">Uncharacterized protein</fullName>
    </submittedName>
</protein>
<evidence type="ECO:0000313" key="2">
    <source>
        <dbReference type="EMBL" id="KXJ93102.1"/>
    </source>
</evidence>
<dbReference type="InParanoid" id="A0A136J7I5"/>
<evidence type="ECO:0000256" key="1">
    <source>
        <dbReference type="SAM" id="Phobius"/>
    </source>
</evidence>
<name>A0A136J7I5_9PEZI</name>
<accession>A0A136J7I5</accession>
<dbReference type="Proteomes" id="UP000070501">
    <property type="component" value="Unassembled WGS sequence"/>
</dbReference>
<gene>
    <name evidence="2" type="ORF">Micbo1qcDRAFT_161022</name>
</gene>
<keyword evidence="3" id="KW-1185">Reference proteome</keyword>
<feature type="transmembrane region" description="Helical" evidence="1">
    <location>
        <begin position="29"/>
        <end position="53"/>
    </location>
</feature>
<reference evidence="3" key="1">
    <citation type="submission" date="2016-02" db="EMBL/GenBank/DDBJ databases">
        <title>Draft genome sequence of Microdochium bolleyi, a fungal endophyte of beachgrass.</title>
        <authorList>
            <consortium name="DOE Joint Genome Institute"/>
            <person name="David A.S."/>
            <person name="May G."/>
            <person name="Haridas S."/>
            <person name="Lim J."/>
            <person name="Wang M."/>
            <person name="Labutti K."/>
            <person name="Lipzen A."/>
            <person name="Barry K."/>
            <person name="Grigoriev I.V."/>
        </authorList>
    </citation>
    <scope>NUCLEOTIDE SEQUENCE [LARGE SCALE GENOMIC DNA]</scope>
    <source>
        <strain evidence="3">J235TASD1</strain>
    </source>
</reference>
<dbReference type="AlphaFoldDB" id="A0A136J7I5"/>
<keyword evidence="1" id="KW-0472">Membrane</keyword>